<keyword evidence="1" id="KW-1133">Transmembrane helix</keyword>
<name>A0AAN5IF09_9BILA</name>
<dbReference type="Proteomes" id="UP001328107">
    <property type="component" value="Unassembled WGS sequence"/>
</dbReference>
<keyword evidence="1" id="KW-0812">Transmembrane</keyword>
<feature type="transmembrane region" description="Helical" evidence="1">
    <location>
        <begin position="46"/>
        <end position="67"/>
    </location>
</feature>
<evidence type="ECO:0000256" key="1">
    <source>
        <dbReference type="SAM" id="Phobius"/>
    </source>
</evidence>
<evidence type="ECO:0000313" key="3">
    <source>
        <dbReference type="Proteomes" id="UP001328107"/>
    </source>
</evidence>
<gene>
    <name evidence="2" type="ORF">PMAYCL1PPCAC_31980</name>
</gene>
<comment type="caution">
    <text evidence="2">The sequence shown here is derived from an EMBL/GenBank/DDBJ whole genome shotgun (WGS) entry which is preliminary data.</text>
</comment>
<reference evidence="3" key="1">
    <citation type="submission" date="2022-10" db="EMBL/GenBank/DDBJ databases">
        <title>Genome assembly of Pristionchus species.</title>
        <authorList>
            <person name="Yoshida K."/>
            <person name="Sommer R.J."/>
        </authorList>
    </citation>
    <scope>NUCLEOTIDE SEQUENCE [LARGE SCALE GENOMIC DNA]</scope>
    <source>
        <strain evidence="3">RS5460</strain>
    </source>
</reference>
<dbReference type="EMBL" id="BTRK01000006">
    <property type="protein sequence ID" value="GMR61785.1"/>
    <property type="molecule type" value="Genomic_DNA"/>
</dbReference>
<keyword evidence="3" id="KW-1185">Reference proteome</keyword>
<sequence length="139" mass="15776">MPLGRLTIRCRRVHICRLRGDVVVALIGRRADVVVRRLVLFHDRVVLQPVLHLLRTLALIFLVLFLLGEFVARGQHVTDLVENRRLDVLSDHLQASTRSNIPSLTAPQLYSYKSVRKRIAAGYVLAHHGTRSDENVLTS</sequence>
<organism evidence="2 3">
    <name type="scientific">Pristionchus mayeri</name>
    <dbReference type="NCBI Taxonomy" id="1317129"/>
    <lineage>
        <taxon>Eukaryota</taxon>
        <taxon>Metazoa</taxon>
        <taxon>Ecdysozoa</taxon>
        <taxon>Nematoda</taxon>
        <taxon>Chromadorea</taxon>
        <taxon>Rhabditida</taxon>
        <taxon>Rhabditina</taxon>
        <taxon>Diplogasteromorpha</taxon>
        <taxon>Diplogasteroidea</taxon>
        <taxon>Neodiplogasteridae</taxon>
        <taxon>Pristionchus</taxon>
    </lineage>
</organism>
<proteinExistence type="predicted"/>
<keyword evidence="1" id="KW-0472">Membrane</keyword>
<dbReference type="AlphaFoldDB" id="A0AAN5IF09"/>
<protein>
    <submittedName>
        <fullName evidence="2">Uncharacterized protein</fullName>
    </submittedName>
</protein>
<accession>A0AAN5IF09</accession>
<evidence type="ECO:0000313" key="2">
    <source>
        <dbReference type="EMBL" id="GMR61785.1"/>
    </source>
</evidence>